<sequence length="132" mass="14205">MTPKLLYRIQPSMPFSATVMTGSYAVRLNLDSVPDSRRAVDGTWHPSTRDASAELPPLIAAVDQRVGRVPLRVDLDPDVWDDIPRSFPARGRLVEVNGSRDIDSRLVVLTTTGAIRISLLLTASGAASAPAA</sequence>
<name>A0ABW6VI67_MICFU</name>
<dbReference type="RefSeq" id="WP_387347725.1">
    <property type="nucleotide sequence ID" value="NZ_JBIAXI010000042.1"/>
</dbReference>
<accession>A0ABW6VI67</accession>
<evidence type="ECO:0000313" key="2">
    <source>
        <dbReference type="Proteomes" id="UP001602119"/>
    </source>
</evidence>
<gene>
    <name evidence="1" type="ORF">ACFY05_40185</name>
</gene>
<proteinExistence type="predicted"/>
<organism evidence="1 2">
    <name type="scientific">Microtetraspora fusca</name>
    <dbReference type="NCBI Taxonomy" id="1997"/>
    <lineage>
        <taxon>Bacteria</taxon>
        <taxon>Bacillati</taxon>
        <taxon>Actinomycetota</taxon>
        <taxon>Actinomycetes</taxon>
        <taxon>Streptosporangiales</taxon>
        <taxon>Streptosporangiaceae</taxon>
        <taxon>Microtetraspora</taxon>
    </lineage>
</organism>
<evidence type="ECO:0000313" key="1">
    <source>
        <dbReference type="EMBL" id="MFF4779058.1"/>
    </source>
</evidence>
<reference evidence="1 2" key="1">
    <citation type="submission" date="2024-10" db="EMBL/GenBank/DDBJ databases">
        <title>The Natural Products Discovery Center: Release of the First 8490 Sequenced Strains for Exploring Actinobacteria Biosynthetic Diversity.</title>
        <authorList>
            <person name="Kalkreuter E."/>
            <person name="Kautsar S.A."/>
            <person name="Yang D."/>
            <person name="Bader C.D."/>
            <person name="Teijaro C.N."/>
            <person name="Fluegel L."/>
            <person name="Davis C.M."/>
            <person name="Simpson J.R."/>
            <person name="Lauterbach L."/>
            <person name="Steele A.D."/>
            <person name="Gui C."/>
            <person name="Meng S."/>
            <person name="Li G."/>
            <person name="Viehrig K."/>
            <person name="Ye F."/>
            <person name="Su P."/>
            <person name="Kiefer A.F."/>
            <person name="Nichols A."/>
            <person name="Cepeda A.J."/>
            <person name="Yan W."/>
            <person name="Fan B."/>
            <person name="Jiang Y."/>
            <person name="Adhikari A."/>
            <person name="Zheng C.-J."/>
            <person name="Schuster L."/>
            <person name="Cowan T.M."/>
            <person name="Smanski M.J."/>
            <person name="Chevrette M.G."/>
            <person name="De Carvalho L.P.S."/>
            <person name="Shen B."/>
        </authorList>
    </citation>
    <scope>NUCLEOTIDE SEQUENCE [LARGE SCALE GENOMIC DNA]</scope>
    <source>
        <strain evidence="1 2">NPDC001281</strain>
    </source>
</reference>
<dbReference type="EMBL" id="JBIAXI010000042">
    <property type="protein sequence ID" value="MFF4779058.1"/>
    <property type="molecule type" value="Genomic_DNA"/>
</dbReference>
<dbReference type="Pfam" id="PF19457">
    <property type="entry name" value="DUF5994"/>
    <property type="match status" value="1"/>
</dbReference>
<protein>
    <submittedName>
        <fullName evidence="1">DUF5994 family protein</fullName>
    </submittedName>
</protein>
<comment type="caution">
    <text evidence="1">The sequence shown here is derived from an EMBL/GenBank/DDBJ whole genome shotgun (WGS) entry which is preliminary data.</text>
</comment>
<dbReference type="InterPro" id="IPR046036">
    <property type="entry name" value="DUF5994"/>
</dbReference>
<keyword evidence="2" id="KW-1185">Reference proteome</keyword>
<dbReference type="Proteomes" id="UP001602119">
    <property type="component" value="Unassembled WGS sequence"/>
</dbReference>